<protein>
    <recommendedName>
        <fullName evidence="8">Signal peptidase complex subunit 3</fullName>
    </recommendedName>
</protein>
<dbReference type="InParanoid" id="A0A024G3G3"/>
<evidence type="ECO:0000313" key="10">
    <source>
        <dbReference type="EMBL" id="CCI41102.1"/>
    </source>
</evidence>
<name>A0A024G3G3_9STRA</name>
<evidence type="ECO:0000256" key="1">
    <source>
        <dbReference type="ARBA" id="ARBA00004648"/>
    </source>
</evidence>
<dbReference type="Pfam" id="PF04573">
    <property type="entry name" value="SPC22"/>
    <property type="match status" value="1"/>
</dbReference>
<dbReference type="OrthoDB" id="10261524at2759"/>
<organism evidence="10 11">
    <name type="scientific">Albugo candida</name>
    <dbReference type="NCBI Taxonomy" id="65357"/>
    <lineage>
        <taxon>Eukaryota</taxon>
        <taxon>Sar</taxon>
        <taxon>Stramenopiles</taxon>
        <taxon>Oomycota</taxon>
        <taxon>Peronosporomycetes</taxon>
        <taxon>Albuginales</taxon>
        <taxon>Albuginaceae</taxon>
        <taxon>Albugo</taxon>
    </lineage>
</organism>
<comment type="subcellular location">
    <subcellularLocation>
        <location evidence="1">Endoplasmic reticulum membrane</location>
        <topology evidence="1">Single-pass type II membrane protein</topology>
    </subcellularLocation>
</comment>
<evidence type="ECO:0000256" key="2">
    <source>
        <dbReference type="ARBA" id="ARBA00009289"/>
    </source>
</evidence>
<dbReference type="AlphaFoldDB" id="A0A024G3G3"/>
<dbReference type="GO" id="GO:0045047">
    <property type="term" value="P:protein targeting to ER"/>
    <property type="evidence" value="ECO:0007669"/>
    <property type="project" value="TreeGrafter"/>
</dbReference>
<dbReference type="PANTHER" id="PTHR12804">
    <property type="entry name" value="MICROSOMAL SIGNAL PEPTIDASE 23 KD SUBUNIT SPC22/23"/>
    <property type="match status" value="1"/>
</dbReference>
<dbReference type="FunCoup" id="A0A024G3G3">
    <property type="interactions" value="203"/>
</dbReference>
<proteinExistence type="inferred from homology"/>
<gene>
    <name evidence="10" type="ORF">BN9_018860</name>
</gene>
<evidence type="ECO:0000256" key="3">
    <source>
        <dbReference type="ARBA" id="ARBA00022692"/>
    </source>
</evidence>
<dbReference type="PANTHER" id="PTHR12804:SF0">
    <property type="entry name" value="SIGNAL PEPTIDASE COMPLEX SUBUNIT 3"/>
    <property type="match status" value="1"/>
</dbReference>
<keyword evidence="7 9" id="KW-0472">Membrane</keyword>
<evidence type="ECO:0000256" key="7">
    <source>
        <dbReference type="ARBA" id="ARBA00023136"/>
    </source>
</evidence>
<sequence length="178" mass="20481">MYSVWTRANAILFMSLSVLGILAALTTITTLLHVDNVSVEKLEMSSFHSLRRYRDKTDRATIAFDLKADLSSIFNWNVKQVFLYIVAEYKTSQNMMNEVVIWDHIIGKMEDAYLDYDDEMVKYFLASQYDDLRGANVTLRLEWDVMPVCGMLYKGSYRSYKGSLLLPSSYQGSASDMN</sequence>
<feature type="transmembrane region" description="Helical" evidence="9">
    <location>
        <begin position="12"/>
        <end position="34"/>
    </location>
</feature>
<dbReference type="GO" id="GO:0005787">
    <property type="term" value="C:signal peptidase complex"/>
    <property type="evidence" value="ECO:0007669"/>
    <property type="project" value="InterPro"/>
</dbReference>
<dbReference type="PIRSF" id="PIRSF016089">
    <property type="entry name" value="SPC22"/>
    <property type="match status" value="1"/>
</dbReference>
<keyword evidence="3 9" id="KW-0812">Transmembrane</keyword>
<dbReference type="GO" id="GO:0006465">
    <property type="term" value="P:signal peptide processing"/>
    <property type="evidence" value="ECO:0007669"/>
    <property type="project" value="InterPro"/>
</dbReference>
<reference evidence="10 11" key="1">
    <citation type="submission" date="2012-05" db="EMBL/GenBank/DDBJ databases">
        <title>Recombination and specialization in a pathogen metapopulation.</title>
        <authorList>
            <person name="Gardiner A."/>
            <person name="Kemen E."/>
            <person name="Schultz-Larsen T."/>
            <person name="MacLean D."/>
            <person name="Van Oosterhout C."/>
            <person name="Jones J.D.G."/>
        </authorList>
    </citation>
    <scope>NUCLEOTIDE SEQUENCE [LARGE SCALE GENOMIC DNA]</scope>
    <source>
        <strain evidence="10 11">Ac Nc2</strain>
    </source>
</reference>
<evidence type="ECO:0000256" key="6">
    <source>
        <dbReference type="ARBA" id="ARBA00022989"/>
    </source>
</evidence>
<dbReference type="EMBL" id="CAIX01000014">
    <property type="protein sequence ID" value="CCI41102.1"/>
    <property type="molecule type" value="Genomic_DNA"/>
</dbReference>
<evidence type="ECO:0000313" key="11">
    <source>
        <dbReference type="Proteomes" id="UP000053237"/>
    </source>
</evidence>
<accession>A0A024G3G3</accession>
<evidence type="ECO:0000256" key="8">
    <source>
        <dbReference type="ARBA" id="ARBA00029556"/>
    </source>
</evidence>
<dbReference type="Proteomes" id="UP000053237">
    <property type="component" value="Unassembled WGS sequence"/>
</dbReference>
<evidence type="ECO:0000256" key="5">
    <source>
        <dbReference type="ARBA" id="ARBA00022968"/>
    </source>
</evidence>
<comment type="similarity">
    <text evidence="2">Belongs to the SPCS3 family.</text>
</comment>
<dbReference type="STRING" id="65357.A0A024G3G3"/>
<keyword evidence="4" id="KW-0256">Endoplasmic reticulum</keyword>
<keyword evidence="11" id="KW-1185">Reference proteome</keyword>
<evidence type="ECO:0000256" key="4">
    <source>
        <dbReference type="ARBA" id="ARBA00022824"/>
    </source>
</evidence>
<keyword evidence="6 9" id="KW-1133">Transmembrane helix</keyword>
<dbReference type="InterPro" id="IPR007653">
    <property type="entry name" value="SPC3"/>
</dbReference>
<keyword evidence="5" id="KW-0735">Signal-anchor</keyword>
<evidence type="ECO:0000256" key="9">
    <source>
        <dbReference type="SAM" id="Phobius"/>
    </source>
</evidence>
<comment type="caution">
    <text evidence="10">The sequence shown here is derived from an EMBL/GenBank/DDBJ whole genome shotgun (WGS) entry which is preliminary data.</text>
</comment>